<feature type="region of interest" description="Disordered" evidence="8">
    <location>
        <begin position="145"/>
        <end position="164"/>
    </location>
</feature>
<name>A0A8T2N5S3_9TELE</name>
<dbReference type="Gene3D" id="3.30.40.10">
    <property type="entry name" value="Zinc/RING finger domain, C3HC4 (zinc finger)"/>
    <property type="match status" value="1"/>
</dbReference>
<feature type="domain" description="JmjC" evidence="9">
    <location>
        <begin position="1"/>
        <end position="64"/>
    </location>
</feature>
<dbReference type="PANTHER" id="PTHR10694:SF119">
    <property type="entry name" value="LYSINE-SPECIFIC DEMETHYLASE 4A"/>
    <property type="match status" value="1"/>
</dbReference>
<dbReference type="EMBL" id="JAFBMS010000169">
    <property type="protein sequence ID" value="KAG9333921.1"/>
    <property type="molecule type" value="Genomic_DNA"/>
</dbReference>
<evidence type="ECO:0000256" key="7">
    <source>
        <dbReference type="ARBA" id="ARBA00023242"/>
    </source>
</evidence>
<evidence type="ECO:0000256" key="8">
    <source>
        <dbReference type="SAM" id="MobiDB-lite"/>
    </source>
</evidence>
<keyword evidence="7" id="KW-0539">Nucleus</keyword>
<keyword evidence="4" id="KW-0862">Zinc</keyword>
<gene>
    <name evidence="10" type="ORF">JZ751_009384</name>
</gene>
<feature type="compositionally biased region" description="Basic and acidic residues" evidence="8">
    <location>
        <begin position="272"/>
        <end position="282"/>
    </location>
</feature>
<dbReference type="InterPro" id="IPR013083">
    <property type="entry name" value="Znf_RING/FYVE/PHD"/>
</dbReference>
<organism evidence="10 11">
    <name type="scientific">Albula glossodonta</name>
    <name type="common">roundjaw bonefish</name>
    <dbReference type="NCBI Taxonomy" id="121402"/>
    <lineage>
        <taxon>Eukaryota</taxon>
        <taxon>Metazoa</taxon>
        <taxon>Chordata</taxon>
        <taxon>Craniata</taxon>
        <taxon>Vertebrata</taxon>
        <taxon>Euteleostomi</taxon>
        <taxon>Actinopterygii</taxon>
        <taxon>Neopterygii</taxon>
        <taxon>Teleostei</taxon>
        <taxon>Albuliformes</taxon>
        <taxon>Albulidae</taxon>
        <taxon>Albula</taxon>
    </lineage>
</organism>
<evidence type="ECO:0000256" key="5">
    <source>
        <dbReference type="ARBA" id="ARBA00022853"/>
    </source>
</evidence>
<sequence>MSDGIDDPLPECVSQITQEAGEFMVTFPYGYHAGFNHGFNCAESTNFATQRWIEYGKQAILCSCRKDMVKISMDVFVQKFQPDRYKLWKAGKDNTPIDHSKPTPEAAEFLGSEGGASSCGHSSEEHHEEGEKRRWVPEGVIAKEPGAELEEGAESDDEECPVAGKKTRLMPQACRSGAVDDLGEGASAEVKLEDTVKGLSSMELYSTPKHREMDPLPPPKAGVASLLFHRTLSPTEALHVHSYAKGEYCTWPPPKKEEPRPRPEPDTPANEKAAEEELECKTMKSKRLPLSKLPRLHPLLKDCVSDEELQDPAPEEEEDEEEEVREAEPWARPLAQLWQNRPHSLKAEREYNLRMGQEPPYCAVCVLFRTYQQVHLNPPPLFRTYQQVHLNPPPLFCTYQQAEYSCSTPRPPELQGEGQKTAPLIPEMCFTTSNSSEVHFSSPYLEQDGTSLLISCSLCSVRVHTSCYGVPPESVSRDWKCARCEANAMTETLSSAQWVTRLPFSHPLMLTLATRWQQRVSAPCLAAAETRLQCDDGMKRAGLMNPDGLFSGGISSAALSAALRCRHAALSPCCAVAMLFPSSSPCALFLC</sequence>
<evidence type="ECO:0000313" key="10">
    <source>
        <dbReference type="EMBL" id="KAG9333921.1"/>
    </source>
</evidence>
<keyword evidence="6" id="KW-0560">Oxidoreductase</keyword>
<dbReference type="GO" id="GO:0051864">
    <property type="term" value="F:histone H3K36 demethylase activity"/>
    <property type="evidence" value="ECO:0007669"/>
    <property type="project" value="TreeGrafter"/>
</dbReference>
<dbReference type="GO" id="GO:0000785">
    <property type="term" value="C:chromatin"/>
    <property type="evidence" value="ECO:0007669"/>
    <property type="project" value="TreeGrafter"/>
</dbReference>
<feature type="compositionally biased region" description="Basic and acidic residues" evidence="8">
    <location>
        <begin position="122"/>
        <end position="136"/>
    </location>
</feature>
<dbReference type="InterPro" id="IPR003347">
    <property type="entry name" value="JmjC_dom"/>
</dbReference>
<dbReference type="InterPro" id="IPR011011">
    <property type="entry name" value="Znf_FYVE_PHD"/>
</dbReference>
<evidence type="ECO:0000256" key="2">
    <source>
        <dbReference type="ARBA" id="ARBA00022723"/>
    </source>
</evidence>
<dbReference type="SMART" id="SM00249">
    <property type="entry name" value="PHD"/>
    <property type="match status" value="1"/>
</dbReference>
<dbReference type="Pfam" id="PF02373">
    <property type="entry name" value="JmjC"/>
    <property type="match status" value="1"/>
</dbReference>
<feature type="compositionally biased region" description="Basic and acidic residues" evidence="8">
    <location>
        <begin position="92"/>
        <end position="102"/>
    </location>
</feature>
<dbReference type="PANTHER" id="PTHR10694">
    <property type="entry name" value="LYSINE-SPECIFIC DEMETHYLASE"/>
    <property type="match status" value="1"/>
</dbReference>
<dbReference type="PROSITE" id="PS51184">
    <property type="entry name" value="JMJC"/>
    <property type="match status" value="1"/>
</dbReference>
<dbReference type="GO" id="GO:0032454">
    <property type="term" value="F:histone H3K9 demethylase activity"/>
    <property type="evidence" value="ECO:0007669"/>
    <property type="project" value="TreeGrafter"/>
</dbReference>
<keyword evidence="2" id="KW-0479">Metal-binding</keyword>
<proteinExistence type="predicted"/>
<accession>A0A8T2N5S3</accession>
<evidence type="ECO:0000256" key="6">
    <source>
        <dbReference type="ARBA" id="ARBA00022964"/>
    </source>
</evidence>
<feature type="compositionally biased region" description="Acidic residues" evidence="8">
    <location>
        <begin position="305"/>
        <end position="325"/>
    </location>
</feature>
<feature type="region of interest" description="Disordered" evidence="8">
    <location>
        <begin position="92"/>
        <end position="139"/>
    </location>
</feature>
<evidence type="ECO:0000256" key="1">
    <source>
        <dbReference type="ARBA" id="ARBA00004123"/>
    </source>
</evidence>
<evidence type="ECO:0000256" key="3">
    <source>
        <dbReference type="ARBA" id="ARBA00022771"/>
    </source>
</evidence>
<reference evidence="10" key="1">
    <citation type="thesis" date="2021" institute="BYU ScholarsArchive" country="Provo, UT, USA">
        <title>Applications of and Algorithms for Genome Assembly and Genomic Analyses with an Emphasis on Marine Teleosts.</title>
        <authorList>
            <person name="Pickett B.D."/>
        </authorList>
    </citation>
    <scope>NUCLEOTIDE SEQUENCE</scope>
    <source>
        <strain evidence="10">HI-2016</strain>
    </source>
</reference>
<keyword evidence="5" id="KW-0156">Chromatin regulator</keyword>
<comment type="caution">
    <text evidence="10">The sequence shown here is derived from an EMBL/GenBank/DDBJ whole genome shotgun (WGS) entry which is preliminary data.</text>
</comment>
<dbReference type="SUPFAM" id="SSF57903">
    <property type="entry name" value="FYVE/PHD zinc finger"/>
    <property type="match status" value="1"/>
</dbReference>
<evidence type="ECO:0000259" key="9">
    <source>
        <dbReference type="PROSITE" id="PS51184"/>
    </source>
</evidence>
<comment type="subcellular location">
    <subcellularLocation>
        <location evidence="1">Nucleus</location>
    </subcellularLocation>
</comment>
<feature type="compositionally biased region" description="Acidic residues" evidence="8">
    <location>
        <begin position="147"/>
        <end position="160"/>
    </location>
</feature>
<feature type="region of interest" description="Disordered" evidence="8">
    <location>
        <begin position="302"/>
        <end position="328"/>
    </location>
</feature>
<feature type="region of interest" description="Disordered" evidence="8">
    <location>
        <begin position="249"/>
        <end position="282"/>
    </location>
</feature>
<dbReference type="InterPro" id="IPR001965">
    <property type="entry name" value="Znf_PHD"/>
</dbReference>
<keyword evidence="3" id="KW-0863">Zinc-finger</keyword>
<dbReference type="AlphaFoldDB" id="A0A8T2N5S3"/>
<dbReference type="Proteomes" id="UP000824540">
    <property type="component" value="Unassembled WGS sequence"/>
</dbReference>
<dbReference type="InterPro" id="IPR019787">
    <property type="entry name" value="Znf_PHD-finger"/>
</dbReference>
<keyword evidence="11" id="KW-1185">Reference proteome</keyword>
<dbReference type="GO" id="GO:0008270">
    <property type="term" value="F:zinc ion binding"/>
    <property type="evidence" value="ECO:0007669"/>
    <property type="project" value="UniProtKB-KW"/>
</dbReference>
<dbReference type="OrthoDB" id="9547406at2759"/>
<dbReference type="GO" id="GO:0005634">
    <property type="term" value="C:nucleus"/>
    <property type="evidence" value="ECO:0007669"/>
    <property type="project" value="UniProtKB-SubCell"/>
</dbReference>
<feature type="compositionally biased region" description="Basic and acidic residues" evidence="8">
    <location>
        <begin position="254"/>
        <end position="265"/>
    </location>
</feature>
<keyword evidence="6" id="KW-0223">Dioxygenase</keyword>
<dbReference type="SUPFAM" id="SSF51197">
    <property type="entry name" value="Clavaminate synthase-like"/>
    <property type="match status" value="1"/>
</dbReference>
<dbReference type="Pfam" id="PF13831">
    <property type="entry name" value="PHD_2"/>
    <property type="match status" value="1"/>
</dbReference>
<protein>
    <recommendedName>
        <fullName evidence="9">JmjC domain-containing protein</fullName>
    </recommendedName>
</protein>
<evidence type="ECO:0000313" key="11">
    <source>
        <dbReference type="Proteomes" id="UP000824540"/>
    </source>
</evidence>
<evidence type="ECO:0000256" key="4">
    <source>
        <dbReference type="ARBA" id="ARBA00022833"/>
    </source>
</evidence>
<dbReference type="Gene3D" id="2.60.120.650">
    <property type="entry name" value="Cupin"/>
    <property type="match status" value="1"/>
</dbReference>
<dbReference type="GO" id="GO:0010468">
    <property type="term" value="P:regulation of gene expression"/>
    <property type="evidence" value="ECO:0007669"/>
    <property type="project" value="TreeGrafter"/>
</dbReference>